<dbReference type="GO" id="GO:0009002">
    <property type="term" value="F:serine-type D-Ala-D-Ala carboxypeptidase activity"/>
    <property type="evidence" value="ECO:0007669"/>
    <property type="project" value="UniProtKB-EC"/>
</dbReference>
<evidence type="ECO:0000256" key="13">
    <source>
        <dbReference type="ARBA" id="ARBA00023268"/>
    </source>
</evidence>
<dbReference type="Gene3D" id="1.10.3810.10">
    <property type="entry name" value="Biosynthetic peptidoglycan transglycosylase-like"/>
    <property type="match status" value="1"/>
</dbReference>
<dbReference type="InterPro" id="IPR012338">
    <property type="entry name" value="Beta-lactam/transpept-like"/>
</dbReference>
<accession>A0A073KE65</accession>
<evidence type="ECO:0000256" key="3">
    <source>
        <dbReference type="ARBA" id="ARBA00007739"/>
    </source>
</evidence>
<dbReference type="OrthoDB" id="9766909at2"/>
<keyword evidence="21" id="KW-1185">Reference proteome</keyword>
<evidence type="ECO:0000256" key="9">
    <source>
        <dbReference type="ARBA" id="ARBA00022801"/>
    </source>
</evidence>
<dbReference type="SUPFAM" id="SSF53955">
    <property type="entry name" value="Lysozyme-like"/>
    <property type="match status" value="1"/>
</dbReference>
<keyword evidence="17" id="KW-0812">Transmembrane</keyword>
<keyword evidence="7" id="KW-0328">Glycosyltransferase</keyword>
<gene>
    <name evidence="20" type="ORF">BAGA_13110</name>
</gene>
<evidence type="ECO:0000256" key="10">
    <source>
        <dbReference type="ARBA" id="ARBA00022960"/>
    </source>
</evidence>
<keyword evidence="6" id="KW-0645">Protease</keyword>
<dbReference type="GO" id="GO:0005886">
    <property type="term" value="C:plasma membrane"/>
    <property type="evidence" value="ECO:0007669"/>
    <property type="project" value="UniProtKB-SubCell"/>
</dbReference>
<dbReference type="GO" id="GO:0008955">
    <property type="term" value="F:peptidoglycan glycosyltransferase activity"/>
    <property type="evidence" value="ECO:0007669"/>
    <property type="project" value="UniProtKB-EC"/>
</dbReference>
<evidence type="ECO:0000256" key="15">
    <source>
        <dbReference type="ARBA" id="ARBA00034000"/>
    </source>
</evidence>
<dbReference type="InterPro" id="IPR001264">
    <property type="entry name" value="Glyco_trans_51"/>
</dbReference>
<dbReference type="Proteomes" id="UP000027778">
    <property type="component" value="Unassembled WGS sequence"/>
</dbReference>
<evidence type="ECO:0000256" key="12">
    <source>
        <dbReference type="ARBA" id="ARBA00023136"/>
    </source>
</evidence>
<dbReference type="NCBIfam" id="TIGR02074">
    <property type="entry name" value="PBP_1a_fam"/>
    <property type="match status" value="1"/>
</dbReference>
<evidence type="ECO:0000259" key="18">
    <source>
        <dbReference type="Pfam" id="PF00905"/>
    </source>
</evidence>
<dbReference type="STRING" id="574375.AZF08_06280"/>
<dbReference type="PANTHER" id="PTHR32282:SF11">
    <property type="entry name" value="PENICILLIN-BINDING PROTEIN 1B"/>
    <property type="match status" value="1"/>
</dbReference>
<comment type="similarity">
    <text evidence="2">In the C-terminal section; belongs to the transpeptidase family.</text>
</comment>
<dbReference type="eggNOG" id="COG0744">
    <property type="taxonomic scope" value="Bacteria"/>
</dbReference>
<dbReference type="GO" id="GO:0008360">
    <property type="term" value="P:regulation of cell shape"/>
    <property type="evidence" value="ECO:0007669"/>
    <property type="project" value="UniProtKB-KW"/>
</dbReference>
<keyword evidence="8" id="KW-0808">Transferase</keyword>
<organism evidence="20 21">
    <name type="scientific">Bacillus gaemokensis</name>
    <dbReference type="NCBI Taxonomy" id="574375"/>
    <lineage>
        <taxon>Bacteria</taxon>
        <taxon>Bacillati</taxon>
        <taxon>Bacillota</taxon>
        <taxon>Bacilli</taxon>
        <taxon>Bacillales</taxon>
        <taxon>Bacillaceae</taxon>
        <taxon>Bacillus</taxon>
        <taxon>Bacillus cereus group</taxon>
    </lineage>
</organism>
<dbReference type="RefSeq" id="WP_033673411.1">
    <property type="nucleotide sequence ID" value="NZ_JOTM01000002.1"/>
</dbReference>
<evidence type="ECO:0000256" key="17">
    <source>
        <dbReference type="SAM" id="Phobius"/>
    </source>
</evidence>
<evidence type="ECO:0000256" key="2">
    <source>
        <dbReference type="ARBA" id="ARBA00007090"/>
    </source>
</evidence>
<dbReference type="InterPro" id="IPR001460">
    <property type="entry name" value="PCN-bd_Tpept"/>
</dbReference>
<evidence type="ECO:0000256" key="1">
    <source>
        <dbReference type="ARBA" id="ARBA00004236"/>
    </source>
</evidence>
<keyword evidence="17" id="KW-1133">Transmembrane helix</keyword>
<evidence type="ECO:0000313" key="20">
    <source>
        <dbReference type="EMBL" id="KEK25544.1"/>
    </source>
</evidence>
<evidence type="ECO:0000256" key="7">
    <source>
        <dbReference type="ARBA" id="ARBA00022676"/>
    </source>
</evidence>
<dbReference type="EMBL" id="JOTM01000002">
    <property type="protein sequence ID" value="KEK25544.1"/>
    <property type="molecule type" value="Genomic_DNA"/>
</dbReference>
<sequence>MDQTMNPKLKKYKRLFFTALFSCVLFFVFSFFIIIIAAKIMGPPPIAVPQTSFFYANDDSVMGQSNGMQKRYNISLDQMSPYVREATLSIEDQRFYNHHGFDIKRIAGAIVADLKAMAKVQGASTITQQYARNLYLDHDKTWKRKLLEAMYTVRLEVNYSKNHILEGYLNTIYYGHGAYGIEAAARMYFDKTAENLTLAEASMLAGIPKGPSLYSPYLKEARAKQRQLLILDEMVEQGYITKEQARSAKKEKLTFASLETKEVAEVAPYFQDAVKTSLLHDVGLTEQTLQRGGLRIYTTLDPKLQTIAEQAVKDTIPDTTNIQTALVSMNPKTGEVAALVGGKDYKESQFNRAIQAARQPGSTFKPFLYYAALEKGFTPATRLKSEYTVFTLGDGVSKYNPKNYNDYYADDFVTMAQALAVSDNVYAVKTHLFLGEDSLTKTAKQFGIKSSLKDVPSLALGTSPVKPIEMVSAYSLFANGGKQVKPTFIRRVVDHGGNILYDAHLESKQVLDKGNVFVMEEMMTGMFNKKLSGYASVTGQSLLPKLSRTYAGKSGSTETDSWMIGFTPQLVTGVWIGYDQPKSISNPAEQGYAKKIWASTMEKGLEGQPNKEFKQPSDIVSLNINPENGKIATKGCPTSVKMYFAKGTEPTEYCTDHVDDKEEFEKAGKEKKKDSWWKKYFPW</sequence>
<evidence type="ECO:0000256" key="8">
    <source>
        <dbReference type="ARBA" id="ARBA00022679"/>
    </source>
</evidence>
<comment type="subcellular location">
    <subcellularLocation>
        <location evidence="1">Cell membrane</location>
    </subcellularLocation>
</comment>
<dbReference type="AlphaFoldDB" id="A0A073KE65"/>
<dbReference type="GO" id="GO:0030288">
    <property type="term" value="C:outer membrane-bounded periplasmic space"/>
    <property type="evidence" value="ECO:0007669"/>
    <property type="project" value="TreeGrafter"/>
</dbReference>
<evidence type="ECO:0000256" key="14">
    <source>
        <dbReference type="ARBA" id="ARBA00023316"/>
    </source>
</evidence>
<evidence type="ECO:0000256" key="16">
    <source>
        <dbReference type="ARBA" id="ARBA00049902"/>
    </source>
</evidence>
<evidence type="ECO:0000256" key="4">
    <source>
        <dbReference type="ARBA" id="ARBA00022475"/>
    </source>
</evidence>
<keyword evidence="12 17" id="KW-0472">Membrane</keyword>
<dbReference type="Gene3D" id="3.40.710.10">
    <property type="entry name" value="DD-peptidase/beta-lactamase superfamily"/>
    <property type="match status" value="1"/>
</dbReference>
<dbReference type="InterPro" id="IPR036950">
    <property type="entry name" value="PBP_transglycosylase"/>
</dbReference>
<name>A0A073KE65_9BACI</name>
<keyword evidence="9" id="KW-0378">Hydrolase</keyword>
<keyword evidence="14" id="KW-0961">Cell wall biogenesis/degradation</keyword>
<proteinExistence type="inferred from homology"/>
<feature type="transmembrane region" description="Helical" evidence="17">
    <location>
        <begin position="15"/>
        <end position="38"/>
    </location>
</feature>
<protein>
    <submittedName>
        <fullName evidence="20">Penicillin-binding protein</fullName>
    </submittedName>
</protein>
<evidence type="ECO:0000256" key="6">
    <source>
        <dbReference type="ARBA" id="ARBA00022670"/>
    </source>
</evidence>
<evidence type="ECO:0000259" key="19">
    <source>
        <dbReference type="Pfam" id="PF00912"/>
    </source>
</evidence>
<evidence type="ECO:0000313" key="21">
    <source>
        <dbReference type="Proteomes" id="UP000027778"/>
    </source>
</evidence>
<feature type="domain" description="Penicillin-binding protein transpeptidase" evidence="18">
    <location>
        <begin position="325"/>
        <end position="598"/>
    </location>
</feature>
<dbReference type="Pfam" id="PF00912">
    <property type="entry name" value="Transgly"/>
    <property type="match status" value="1"/>
</dbReference>
<dbReference type="SUPFAM" id="SSF56601">
    <property type="entry name" value="beta-lactamase/transpeptidase-like"/>
    <property type="match status" value="1"/>
</dbReference>
<keyword evidence="11" id="KW-0573">Peptidoglycan synthesis</keyword>
<comment type="caution">
    <text evidence="20">The sequence shown here is derived from an EMBL/GenBank/DDBJ whole genome shotgun (WGS) entry which is preliminary data.</text>
</comment>
<evidence type="ECO:0000256" key="11">
    <source>
        <dbReference type="ARBA" id="ARBA00022984"/>
    </source>
</evidence>
<reference evidence="20 21" key="1">
    <citation type="submission" date="2014-06" db="EMBL/GenBank/DDBJ databases">
        <title>Draft genome sequence of Bacillus gaemokensis JCM 15801 (MCCC 1A00707).</title>
        <authorList>
            <person name="Lai Q."/>
            <person name="Liu Y."/>
            <person name="Shao Z."/>
        </authorList>
    </citation>
    <scope>NUCLEOTIDE SEQUENCE [LARGE SCALE GENOMIC DNA]</scope>
    <source>
        <strain evidence="20 21">JCM 15801</strain>
    </source>
</reference>
<dbReference type="FunFam" id="3.40.710.10:FF:000028">
    <property type="entry name" value="Penicillin-binding protein 1A"/>
    <property type="match status" value="1"/>
</dbReference>
<dbReference type="FunFam" id="1.10.3810.10:FF:000001">
    <property type="entry name" value="Penicillin-binding protein 1A"/>
    <property type="match status" value="1"/>
</dbReference>
<dbReference type="InterPro" id="IPR050396">
    <property type="entry name" value="Glycosyltr_51/Transpeptidase"/>
</dbReference>
<comment type="catalytic activity">
    <reaction evidence="15">
        <text>Preferential cleavage: (Ac)2-L-Lys-D-Ala-|-D-Ala. Also transpeptidation of peptidyl-alanyl moieties that are N-acyl substituents of D-alanine.</text>
        <dbReference type="EC" id="3.4.16.4"/>
    </reaction>
</comment>
<keyword evidence="13" id="KW-0511">Multifunctional enzyme</keyword>
<keyword evidence="10" id="KW-0133">Cell shape</keyword>
<keyword evidence="5" id="KW-0121">Carboxypeptidase</keyword>
<evidence type="ECO:0000256" key="5">
    <source>
        <dbReference type="ARBA" id="ARBA00022645"/>
    </source>
</evidence>
<dbReference type="GO" id="GO:0006508">
    <property type="term" value="P:proteolysis"/>
    <property type="evidence" value="ECO:0007669"/>
    <property type="project" value="UniProtKB-KW"/>
</dbReference>
<feature type="domain" description="Glycosyl transferase family 51" evidence="19">
    <location>
        <begin position="63"/>
        <end position="234"/>
    </location>
</feature>
<comment type="similarity">
    <text evidence="3">In the N-terminal section; belongs to the glycosyltransferase 51 family.</text>
</comment>
<dbReference type="GO" id="GO:0008658">
    <property type="term" value="F:penicillin binding"/>
    <property type="evidence" value="ECO:0007669"/>
    <property type="project" value="InterPro"/>
</dbReference>
<dbReference type="InterPro" id="IPR023346">
    <property type="entry name" value="Lysozyme-like_dom_sf"/>
</dbReference>
<dbReference type="Pfam" id="PF00905">
    <property type="entry name" value="Transpeptidase"/>
    <property type="match status" value="1"/>
</dbReference>
<dbReference type="GO" id="GO:0071555">
    <property type="term" value="P:cell wall organization"/>
    <property type="evidence" value="ECO:0007669"/>
    <property type="project" value="UniProtKB-KW"/>
</dbReference>
<dbReference type="PANTHER" id="PTHR32282">
    <property type="entry name" value="BINDING PROTEIN TRANSPEPTIDASE, PUTATIVE-RELATED"/>
    <property type="match status" value="1"/>
</dbReference>
<keyword evidence="4" id="KW-1003">Cell membrane</keyword>
<dbReference type="GO" id="GO:0009252">
    <property type="term" value="P:peptidoglycan biosynthetic process"/>
    <property type="evidence" value="ECO:0007669"/>
    <property type="project" value="UniProtKB-KW"/>
</dbReference>
<comment type="catalytic activity">
    <reaction evidence="16">
        <text>[GlcNAc-(1-&gt;4)-Mur2Ac(oyl-L-Ala-gamma-D-Glu-L-Lys-D-Ala-D-Ala)](n)-di-trans,octa-cis-undecaprenyl diphosphate + beta-D-GlcNAc-(1-&gt;4)-Mur2Ac(oyl-L-Ala-gamma-D-Glu-L-Lys-D-Ala-D-Ala)-di-trans,octa-cis-undecaprenyl diphosphate = [GlcNAc-(1-&gt;4)-Mur2Ac(oyl-L-Ala-gamma-D-Glu-L-Lys-D-Ala-D-Ala)](n+1)-di-trans,octa-cis-undecaprenyl diphosphate + di-trans,octa-cis-undecaprenyl diphosphate + H(+)</text>
        <dbReference type="Rhea" id="RHEA:23708"/>
        <dbReference type="Rhea" id="RHEA-COMP:9602"/>
        <dbReference type="Rhea" id="RHEA-COMP:9603"/>
        <dbReference type="ChEBI" id="CHEBI:15378"/>
        <dbReference type="ChEBI" id="CHEBI:58405"/>
        <dbReference type="ChEBI" id="CHEBI:60033"/>
        <dbReference type="ChEBI" id="CHEBI:78435"/>
        <dbReference type="EC" id="2.4.99.28"/>
    </reaction>
</comment>